<reference evidence="1 2" key="1">
    <citation type="journal article" date="2007" name="Nature">
        <title>Evolution of genes and genomes on the Drosophila phylogeny.</title>
        <authorList>
            <consortium name="Drosophila 12 Genomes Consortium"/>
            <person name="Clark A.G."/>
            <person name="Eisen M.B."/>
            <person name="Smith D.R."/>
            <person name="Bergman C.M."/>
            <person name="Oliver B."/>
            <person name="Markow T.A."/>
            <person name="Kaufman T.C."/>
            <person name="Kellis M."/>
            <person name="Gelbart W."/>
            <person name="Iyer V.N."/>
            <person name="Pollard D.A."/>
            <person name="Sackton T.B."/>
            <person name="Larracuente A.M."/>
            <person name="Singh N.D."/>
            <person name="Abad J.P."/>
            <person name="Abt D.N."/>
            <person name="Adryan B."/>
            <person name="Aguade M."/>
            <person name="Akashi H."/>
            <person name="Anderson W.W."/>
            <person name="Aquadro C.F."/>
            <person name="Ardell D.H."/>
            <person name="Arguello R."/>
            <person name="Artieri C.G."/>
            <person name="Barbash D.A."/>
            <person name="Barker D."/>
            <person name="Barsanti P."/>
            <person name="Batterham P."/>
            <person name="Batzoglou S."/>
            <person name="Begun D."/>
            <person name="Bhutkar A."/>
            <person name="Blanco E."/>
            <person name="Bosak S.A."/>
            <person name="Bradley R.K."/>
            <person name="Brand A.D."/>
            <person name="Brent M.R."/>
            <person name="Brooks A.N."/>
            <person name="Brown R.H."/>
            <person name="Butlin R.K."/>
            <person name="Caggese C."/>
            <person name="Calvi B.R."/>
            <person name="Bernardo de Carvalho A."/>
            <person name="Caspi A."/>
            <person name="Castrezana S."/>
            <person name="Celniker S.E."/>
            <person name="Chang J.L."/>
            <person name="Chapple C."/>
            <person name="Chatterji S."/>
            <person name="Chinwalla A."/>
            <person name="Civetta A."/>
            <person name="Clifton S.W."/>
            <person name="Comeron J.M."/>
            <person name="Costello J.C."/>
            <person name="Coyne J.A."/>
            <person name="Daub J."/>
            <person name="David R.G."/>
            <person name="Delcher A.L."/>
            <person name="Delehaunty K."/>
            <person name="Do C.B."/>
            <person name="Ebling H."/>
            <person name="Edwards K."/>
            <person name="Eickbush T."/>
            <person name="Evans J.D."/>
            <person name="Filipski A."/>
            <person name="Findeiss S."/>
            <person name="Freyhult E."/>
            <person name="Fulton L."/>
            <person name="Fulton R."/>
            <person name="Garcia A.C."/>
            <person name="Gardiner A."/>
            <person name="Garfield D.A."/>
            <person name="Garvin B.E."/>
            <person name="Gibson G."/>
            <person name="Gilbert D."/>
            <person name="Gnerre S."/>
            <person name="Godfrey J."/>
            <person name="Good R."/>
            <person name="Gotea V."/>
            <person name="Gravely B."/>
            <person name="Greenberg A.J."/>
            <person name="Griffiths-Jones S."/>
            <person name="Gross S."/>
            <person name="Guigo R."/>
            <person name="Gustafson E.A."/>
            <person name="Haerty W."/>
            <person name="Hahn M.W."/>
            <person name="Halligan D.L."/>
            <person name="Halpern A.L."/>
            <person name="Halter G.M."/>
            <person name="Han M.V."/>
            <person name="Heger A."/>
            <person name="Hillier L."/>
            <person name="Hinrichs A.S."/>
            <person name="Holmes I."/>
            <person name="Hoskins R.A."/>
            <person name="Hubisz M.J."/>
            <person name="Hultmark D."/>
            <person name="Huntley M.A."/>
            <person name="Jaffe D.B."/>
            <person name="Jagadeeshan S."/>
            <person name="Jeck W.R."/>
            <person name="Johnson J."/>
            <person name="Jones C.D."/>
            <person name="Jordan W.C."/>
            <person name="Karpen G.H."/>
            <person name="Kataoka E."/>
            <person name="Keightley P.D."/>
            <person name="Kheradpour P."/>
            <person name="Kirkness E.F."/>
            <person name="Koerich L.B."/>
            <person name="Kristiansen K."/>
            <person name="Kudrna D."/>
            <person name="Kulathinal R.J."/>
            <person name="Kumar S."/>
            <person name="Kwok R."/>
            <person name="Lander E."/>
            <person name="Langley C.H."/>
            <person name="Lapoint R."/>
            <person name="Lazzaro B.P."/>
            <person name="Lee S.J."/>
            <person name="Levesque L."/>
            <person name="Li R."/>
            <person name="Lin C.F."/>
            <person name="Lin M.F."/>
            <person name="Lindblad-Toh K."/>
            <person name="Llopart A."/>
            <person name="Long M."/>
            <person name="Low L."/>
            <person name="Lozovsky E."/>
            <person name="Lu J."/>
            <person name="Luo M."/>
            <person name="Machado C.A."/>
            <person name="Makalowski W."/>
            <person name="Marzo M."/>
            <person name="Matsuda M."/>
            <person name="Matzkin L."/>
            <person name="McAllister B."/>
            <person name="McBride C.S."/>
            <person name="McKernan B."/>
            <person name="McKernan K."/>
            <person name="Mendez-Lago M."/>
            <person name="Minx P."/>
            <person name="Mollenhauer M.U."/>
            <person name="Montooth K."/>
            <person name="Mount S.M."/>
            <person name="Mu X."/>
            <person name="Myers E."/>
            <person name="Negre B."/>
            <person name="Newfeld S."/>
            <person name="Nielsen R."/>
            <person name="Noor M.A."/>
            <person name="O'Grady P."/>
            <person name="Pachter L."/>
            <person name="Papaceit M."/>
            <person name="Parisi M.J."/>
            <person name="Parisi M."/>
            <person name="Parts L."/>
            <person name="Pedersen J.S."/>
            <person name="Pesole G."/>
            <person name="Phillippy A.M."/>
            <person name="Ponting C.P."/>
            <person name="Pop M."/>
            <person name="Porcelli D."/>
            <person name="Powell J.R."/>
            <person name="Prohaska S."/>
            <person name="Pruitt K."/>
            <person name="Puig M."/>
            <person name="Quesneville H."/>
            <person name="Ram K.R."/>
            <person name="Rand D."/>
            <person name="Rasmussen M.D."/>
            <person name="Reed L.K."/>
            <person name="Reenan R."/>
            <person name="Reily A."/>
            <person name="Remington K.A."/>
            <person name="Rieger T.T."/>
            <person name="Ritchie M.G."/>
            <person name="Robin C."/>
            <person name="Rogers Y.H."/>
            <person name="Rohde C."/>
            <person name="Rozas J."/>
            <person name="Rubenfield M.J."/>
            <person name="Ruiz A."/>
            <person name="Russo S."/>
            <person name="Salzberg S.L."/>
            <person name="Sanchez-Gracia A."/>
            <person name="Saranga D.J."/>
            <person name="Sato H."/>
            <person name="Schaeffer S.W."/>
            <person name="Schatz M.C."/>
            <person name="Schlenke T."/>
            <person name="Schwartz R."/>
            <person name="Segarra C."/>
            <person name="Singh R.S."/>
            <person name="Sirot L."/>
            <person name="Sirota M."/>
            <person name="Sisneros N.B."/>
            <person name="Smith C.D."/>
            <person name="Smith T.F."/>
            <person name="Spieth J."/>
            <person name="Stage D.E."/>
            <person name="Stark A."/>
            <person name="Stephan W."/>
            <person name="Strausberg R.L."/>
            <person name="Strempel S."/>
            <person name="Sturgill D."/>
            <person name="Sutton G."/>
            <person name="Sutton G.G."/>
            <person name="Tao W."/>
            <person name="Teichmann S."/>
            <person name="Tobari Y.N."/>
            <person name="Tomimura Y."/>
            <person name="Tsolas J.M."/>
            <person name="Valente V.L."/>
            <person name="Venter E."/>
            <person name="Venter J.C."/>
            <person name="Vicario S."/>
            <person name="Vieira F.G."/>
            <person name="Vilella A.J."/>
            <person name="Villasante A."/>
            <person name="Walenz B."/>
            <person name="Wang J."/>
            <person name="Wasserman M."/>
            <person name="Watts T."/>
            <person name="Wilson D."/>
            <person name="Wilson R.K."/>
            <person name="Wing R.A."/>
            <person name="Wolfner M.F."/>
            <person name="Wong A."/>
            <person name="Wong G.K."/>
            <person name="Wu C.I."/>
            <person name="Wu G."/>
            <person name="Yamamoto D."/>
            <person name="Yang H.P."/>
            <person name="Yang S.P."/>
            <person name="Yorke J.A."/>
            <person name="Yoshida K."/>
            <person name="Zdobnov E."/>
            <person name="Zhang P."/>
            <person name="Zhang Y."/>
            <person name="Zimin A.V."/>
            <person name="Baldwin J."/>
            <person name="Abdouelleil A."/>
            <person name="Abdulkadir J."/>
            <person name="Abebe A."/>
            <person name="Abera B."/>
            <person name="Abreu J."/>
            <person name="Acer S.C."/>
            <person name="Aftuck L."/>
            <person name="Alexander A."/>
            <person name="An P."/>
            <person name="Anderson E."/>
            <person name="Anderson S."/>
            <person name="Arachi H."/>
            <person name="Azer M."/>
            <person name="Bachantsang P."/>
            <person name="Barry A."/>
            <person name="Bayul T."/>
            <person name="Berlin A."/>
            <person name="Bessette D."/>
            <person name="Bloom T."/>
            <person name="Blye J."/>
            <person name="Boguslavskiy L."/>
            <person name="Bonnet C."/>
            <person name="Boukhgalter B."/>
            <person name="Bourzgui I."/>
            <person name="Brown A."/>
            <person name="Cahill P."/>
            <person name="Channer S."/>
            <person name="Cheshatsang Y."/>
            <person name="Chuda L."/>
            <person name="Citroen M."/>
            <person name="Collymore A."/>
            <person name="Cooke P."/>
            <person name="Costello M."/>
            <person name="D'Aco K."/>
            <person name="Daza R."/>
            <person name="De Haan G."/>
            <person name="DeGray S."/>
            <person name="DeMaso C."/>
            <person name="Dhargay N."/>
            <person name="Dooley K."/>
            <person name="Dooley E."/>
            <person name="Doricent M."/>
            <person name="Dorje P."/>
            <person name="Dorjee K."/>
            <person name="Dupes A."/>
            <person name="Elong R."/>
            <person name="Falk J."/>
            <person name="Farina A."/>
            <person name="Faro S."/>
            <person name="Ferguson D."/>
            <person name="Fisher S."/>
            <person name="Foley C.D."/>
            <person name="Franke A."/>
            <person name="Friedrich D."/>
            <person name="Gadbois L."/>
            <person name="Gearin G."/>
            <person name="Gearin C.R."/>
            <person name="Giannoukos G."/>
            <person name="Goode T."/>
            <person name="Graham J."/>
            <person name="Grandbois E."/>
            <person name="Grewal S."/>
            <person name="Gyaltsen K."/>
            <person name="Hafez N."/>
            <person name="Hagos B."/>
            <person name="Hall J."/>
            <person name="Henson C."/>
            <person name="Hollinger A."/>
            <person name="Honan T."/>
            <person name="Huard M.D."/>
            <person name="Hughes L."/>
            <person name="Hurhula B."/>
            <person name="Husby M.E."/>
            <person name="Kamat A."/>
            <person name="Kanga B."/>
            <person name="Kashin S."/>
            <person name="Khazanovich D."/>
            <person name="Kisner P."/>
            <person name="Lance K."/>
            <person name="Lara M."/>
            <person name="Lee W."/>
            <person name="Lennon N."/>
            <person name="Letendre F."/>
            <person name="LeVine R."/>
            <person name="Lipovsky A."/>
            <person name="Liu X."/>
            <person name="Liu J."/>
            <person name="Liu S."/>
            <person name="Lokyitsang T."/>
            <person name="Lokyitsang Y."/>
            <person name="Lubonja R."/>
            <person name="Lui A."/>
            <person name="MacDonald P."/>
            <person name="Magnisalis V."/>
            <person name="Maru K."/>
            <person name="Matthews C."/>
            <person name="McCusker W."/>
            <person name="McDonough S."/>
            <person name="Mehta T."/>
            <person name="Meldrim J."/>
            <person name="Meneus L."/>
            <person name="Mihai O."/>
            <person name="Mihalev A."/>
            <person name="Mihova T."/>
            <person name="Mittelman R."/>
            <person name="Mlenga V."/>
            <person name="Montmayeur A."/>
            <person name="Mulrain L."/>
            <person name="Navidi A."/>
            <person name="Naylor J."/>
            <person name="Negash T."/>
            <person name="Nguyen T."/>
            <person name="Nguyen N."/>
            <person name="Nicol R."/>
            <person name="Norbu C."/>
            <person name="Norbu N."/>
            <person name="Novod N."/>
            <person name="O'Neill B."/>
            <person name="Osman S."/>
            <person name="Markiewicz E."/>
            <person name="Oyono O.L."/>
            <person name="Patti C."/>
            <person name="Phunkhang P."/>
            <person name="Pierre F."/>
            <person name="Priest M."/>
            <person name="Raghuraman S."/>
            <person name="Rege F."/>
            <person name="Reyes R."/>
            <person name="Rise C."/>
            <person name="Rogov P."/>
            <person name="Ross K."/>
            <person name="Ryan E."/>
            <person name="Settipalli S."/>
            <person name="Shea T."/>
            <person name="Sherpa N."/>
            <person name="Shi L."/>
            <person name="Shih D."/>
            <person name="Sparrow T."/>
            <person name="Spaulding J."/>
            <person name="Stalker J."/>
            <person name="Stange-Thomann N."/>
            <person name="Stavropoulos S."/>
            <person name="Stone C."/>
            <person name="Strader C."/>
            <person name="Tesfaye S."/>
            <person name="Thomson T."/>
            <person name="Thoulutsang Y."/>
            <person name="Thoulutsang D."/>
            <person name="Topham K."/>
            <person name="Topping I."/>
            <person name="Tsamla T."/>
            <person name="Vassiliev H."/>
            <person name="Vo A."/>
            <person name="Wangchuk T."/>
            <person name="Wangdi T."/>
            <person name="Weiand M."/>
            <person name="Wilkinson J."/>
            <person name="Wilson A."/>
            <person name="Yadav S."/>
            <person name="Young G."/>
            <person name="Yu Q."/>
            <person name="Zembek L."/>
            <person name="Zhong D."/>
            <person name="Zimmer A."/>
            <person name="Zwirko Z."/>
            <person name="Jaffe D.B."/>
            <person name="Alvarez P."/>
            <person name="Brockman W."/>
            <person name="Butler J."/>
            <person name="Chin C."/>
            <person name="Gnerre S."/>
            <person name="Grabherr M."/>
            <person name="Kleber M."/>
            <person name="Mauceli E."/>
            <person name="MacCallum I."/>
        </authorList>
    </citation>
    <scope>NUCLEOTIDE SEQUENCE [LARGE SCALE GENOMIC DNA]</scope>
    <source>
        <strain evidence="2">Tucson 14030-0811.24</strain>
    </source>
</reference>
<keyword evidence="2" id="KW-1185">Reference proteome</keyword>
<evidence type="ECO:0000313" key="1">
    <source>
        <dbReference type="EMBL" id="KRF98781.1"/>
    </source>
</evidence>
<dbReference type="InParanoid" id="A0A0Q9WT92"/>
<accession>A0A0Q9WT92</accession>
<dbReference type="OrthoDB" id="7868885at2759"/>
<dbReference type="EMBL" id="CH963920">
    <property type="protein sequence ID" value="KRF98781.1"/>
    <property type="molecule type" value="Genomic_DNA"/>
</dbReference>
<organism evidence="1 2">
    <name type="scientific">Drosophila willistoni</name>
    <name type="common">Fruit fly</name>
    <dbReference type="NCBI Taxonomy" id="7260"/>
    <lineage>
        <taxon>Eukaryota</taxon>
        <taxon>Metazoa</taxon>
        <taxon>Ecdysozoa</taxon>
        <taxon>Arthropoda</taxon>
        <taxon>Hexapoda</taxon>
        <taxon>Insecta</taxon>
        <taxon>Pterygota</taxon>
        <taxon>Neoptera</taxon>
        <taxon>Endopterygota</taxon>
        <taxon>Diptera</taxon>
        <taxon>Brachycera</taxon>
        <taxon>Muscomorpha</taxon>
        <taxon>Ephydroidea</taxon>
        <taxon>Drosophilidae</taxon>
        <taxon>Drosophila</taxon>
        <taxon>Sophophora</taxon>
    </lineage>
</organism>
<evidence type="ECO:0000313" key="2">
    <source>
        <dbReference type="Proteomes" id="UP000007798"/>
    </source>
</evidence>
<proteinExistence type="predicted"/>
<sequence>MGCGRPSGGCSPRCGPCGPRSSCCTGCSGCSGCGPCGPGCCGPCSIACCGPPPCAVVSYRLSSGPVGPVLPCMECTCTACCPSNCAPPFYFVPNKCACCWEWGRFGPFY</sequence>
<name>A0A0Q9WT92_DROWI</name>
<dbReference type="Proteomes" id="UP000007798">
    <property type="component" value="Unassembled WGS sequence"/>
</dbReference>
<protein>
    <submittedName>
        <fullName evidence="1">Uncharacterized protein</fullName>
    </submittedName>
</protein>
<gene>
    <name evidence="1" type="primary">Dwil\GK27236</name>
    <name evidence="1" type="ORF">Dwil_GK27236</name>
</gene>
<dbReference type="AlphaFoldDB" id="A0A0Q9WT92"/>